<evidence type="ECO:0000313" key="13">
    <source>
        <dbReference type="EMBL" id="KAB0581833.1"/>
    </source>
</evidence>
<comment type="catalytic activity">
    <reaction evidence="10 11">
        <text>nicotinate beta-D-ribonucleotide + ATP + H(+) = deamido-NAD(+) + diphosphate</text>
        <dbReference type="Rhea" id="RHEA:22860"/>
        <dbReference type="ChEBI" id="CHEBI:15378"/>
        <dbReference type="ChEBI" id="CHEBI:30616"/>
        <dbReference type="ChEBI" id="CHEBI:33019"/>
        <dbReference type="ChEBI" id="CHEBI:57502"/>
        <dbReference type="ChEBI" id="CHEBI:58437"/>
        <dbReference type="EC" id="2.7.7.18"/>
    </reaction>
</comment>
<dbReference type="UniPathway" id="UPA00253">
    <property type="reaction ID" value="UER00332"/>
</dbReference>
<name>A0A643FF52_IDEDE</name>
<dbReference type="NCBIfam" id="NF000840">
    <property type="entry name" value="PRK00071.1-3"/>
    <property type="match status" value="1"/>
</dbReference>
<comment type="caution">
    <text evidence="13">The sequence shown here is derived from an EMBL/GenBank/DDBJ whole genome shotgun (WGS) entry which is preliminary data.</text>
</comment>
<dbReference type="GO" id="GO:0009435">
    <property type="term" value="P:NAD+ biosynthetic process"/>
    <property type="evidence" value="ECO:0007669"/>
    <property type="project" value="UniProtKB-UniRule"/>
</dbReference>
<dbReference type="EMBL" id="VZPB01000023">
    <property type="protein sequence ID" value="KAB0581833.1"/>
    <property type="molecule type" value="Genomic_DNA"/>
</dbReference>
<evidence type="ECO:0000256" key="4">
    <source>
        <dbReference type="ARBA" id="ARBA00022642"/>
    </source>
</evidence>
<evidence type="ECO:0000256" key="7">
    <source>
        <dbReference type="ARBA" id="ARBA00022741"/>
    </source>
</evidence>
<gene>
    <name evidence="11 13" type="primary">nadD</name>
    <name evidence="13" type="ORF">F7Q92_11020</name>
</gene>
<evidence type="ECO:0000259" key="12">
    <source>
        <dbReference type="Pfam" id="PF01467"/>
    </source>
</evidence>
<dbReference type="InterPro" id="IPR014729">
    <property type="entry name" value="Rossmann-like_a/b/a_fold"/>
</dbReference>
<dbReference type="OrthoDB" id="5295945at2"/>
<dbReference type="EC" id="2.7.7.18" evidence="11"/>
<evidence type="ECO:0000256" key="10">
    <source>
        <dbReference type="ARBA" id="ARBA00048721"/>
    </source>
</evidence>
<evidence type="ECO:0000256" key="2">
    <source>
        <dbReference type="ARBA" id="ARBA00005019"/>
    </source>
</evidence>
<keyword evidence="14" id="KW-1185">Reference proteome</keyword>
<keyword evidence="9 11" id="KW-0520">NAD</keyword>
<comment type="pathway">
    <text evidence="2 11">Cofactor biosynthesis; NAD(+) biosynthesis; deamido-NAD(+) from nicotinate D-ribonucleotide: step 1/1.</text>
</comment>
<reference evidence="13 14" key="1">
    <citation type="submission" date="2019-09" db="EMBL/GenBank/DDBJ databases">
        <title>Draft genome sequences of 48 bacterial type strains from the CCUG.</title>
        <authorList>
            <person name="Tunovic T."/>
            <person name="Pineiro-Iglesias B."/>
            <person name="Unosson C."/>
            <person name="Inganas E."/>
            <person name="Ohlen M."/>
            <person name="Cardew S."/>
            <person name="Jensie-Markopoulos S."/>
            <person name="Salva-Serra F."/>
            <person name="Jaen-Luchoro D."/>
            <person name="Karlsson R."/>
            <person name="Svensson-Stadler L."/>
            <person name="Chun J."/>
            <person name="Moore E."/>
        </authorList>
    </citation>
    <scope>NUCLEOTIDE SEQUENCE [LARGE SCALE GENOMIC DNA]</scope>
    <source>
        <strain evidence="13 14">CCUG 30977</strain>
    </source>
</reference>
<keyword evidence="5 11" id="KW-0808">Transferase</keyword>
<dbReference type="InterPro" id="IPR004821">
    <property type="entry name" value="Cyt_trans-like"/>
</dbReference>
<dbReference type="AlphaFoldDB" id="A0A643FF52"/>
<comment type="similarity">
    <text evidence="3 11">Belongs to the NadD family.</text>
</comment>
<dbReference type="Pfam" id="PF01467">
    <property type="entry name" value="CTP_transf_like"/>
    <property type="match status" value="1"/>
</dbReference>
<evidence type="ECO:0000313" key="14">
    <source>
        <dbReference type="Proteomes" id="UP000430120"/>
    </source>
</evidence>
<dbReference type="SUPFAM" id="SSF52374">
    <property type="entry name" value="Nucleotidylyl transferase"/>
    <property type="match status" value="1"/>
</dbReference>
<organism evidence="13 14">
    <name type="scientific">Ideonella dechloratans</name>
    <dbReference type="NCBI Taxonomy" id="36863"/>
    <lineage>
        <taxon>Bacteria</taxon>
        <taxon>Pseudomonadati</taxon>
        <taxon>Pseudomonadota</taxon>
        <taxon>Betaproteobacteria</taxon>
        <taxon>Burkholderiales</taxon>
        <taxon>Sphaerotilaceae</taxon>
        <taxon>Ideonella</taxon>
    </lineage>
</organism>
<dbReference type="HAMAP" id="MF_00244">
    <property type="entry name" value="NaMN_adenylyltr"/>
    <property type="match status" value="1"/>
</dbReference>
<dbReference type="PANTHER" id="PTHR39321">
    <property type="entry name" value="NICOTINATE-NUCLEOTIDE ADENYLYLTRANSFERASE-RELATED"/>
    <property type="match status" value="1"/>
</dbReference>
<evidence type="ECO:0000256" key="8">
    <source>
        <dbReference type="ARBA" id="ARBA00022840"/>
    </source>
</evidence>
<accession>A0A643FF52</accession>
<dbReference type="PANTHER" id="PTHR39321:SF3">
    <property type="entry name" value="PHOSPHOPANTETHEINE ADENYLYLTRANSFERASE"/>
    <property type="match status" value="1"/>
</dbReference>
<evidence type="ECO:0000256" key="11">
    <source>
        <dbReference type="HAMAP-Rule" id="MF_00244"/>
    </source>
</evidence>
<feature type="domain" description="Cytidyltransferase-like" evidence="12">
    <location>
        <begin position="6"/>
        <end position="169"/>
    </location>
</feature>
<protein>
    <recommendedName>
        <fullName evidence="11">Probable nicotinate-nucleotide adenylyltransferase</fullName>
        <ecNumber evidence="11">2.7.7.18</ecNumber>
    </recommendedName>
    <alternativeName>
        <fullName evidence="11">Deamido-NAD(+) diphosphorylase</fullName>
    </alternativeName>
    <alternativeName>
        <fullName evidence="11">Deamido-NAD(+) pyrophosphorylase</fullName>
    </alternativeName>
    <alternativeName>
        <fullName evidence="11">Nicotinate mononucleotide adenylyltransferase</fullName>
        <shortName evidence="11">NaMN adenylyltransferase</shortName>
    </alternativeName>
</protein>
<evidence type="ECO:0000256" key="9">
    <source>
        <dbReference type="ARBA" id="ARBA00023027"/>
    </source>
</evidence>
<keyword evidence="8 11" id="KW-0067">ATP-binding</keyword>
<evidence type="ECO:0000256" key="3">
    <source>
        <dbReference type="ARBA" id="ARBA00009014"/>
    </source>
</evidence>
<dbReference type="CDD" id="cd02165">
    <property type="entry name" value="NMNAT"/>
    <property type="match status" value="1"/>
</dbReference>
<keyword evidence="7 11" id="KW-0547">Nucleotide-binding</keyword>
<dbReference type="Gene3D" id="3.40.50.620">
    <property type="entry name" value="HUPs"/>
    <property type="match status" value="1"/>
</dbReference>
<dbReference type="GO" id="GO:0005524">
    <property type="term" value="F:ATP binding"/>
    <property type="evidence" value="ECO:0007669"/>
    <property type="project" value="UniProtKB-KW"/>
</dbReference>
<dbReference type="InterPro" id="IPR005248">
    <property type="entry name" value="NadD/NMNAT"/>
</dbReference>
<evidence type="ECO:0000256" key="6">
    <source>
        <dbReference type="ARBA" id="ARBA00022695"/>
    </source>
</evidence>
<evidence type="ECO:0000256" key="1">
    <source>
        <dbReference type="ARBA" id="ARBA00002324"/>
    </source>
</evidence>
<evidence type="ECO:0000256" key="5">
    <source>
        <dbReference type="ARBA" id="ARBA00022679"/>
    </source>
</evidence>
<dbReference type="GO" id="GO:0004515">
    <property type="term" value="F:nicotinate-nucleotide adenylyltransferase activity"/>
    <property type="evidence" value="ECO:0007669"/>
    <property type="project" value="UniProtKB-UniRule"/>
</dbReference>
<dbReference type="NCBIfam" id="TIGR00482">
    <property type="entry name" value="nicotinate (nicotinamide) nucleotide adenylyltransferase"/>
    <property type="match status" value="1"/>
</dbReference>
<keyword evidence="6 11" id="KW-0548">Nucleotidyltransferase</keyword>
<proteinExistence type="inferred from homology"/>
<dbReference type="Proteomes" id="UP000430120">
    <property type="component" value="Unassembled WGS sequence"/>
</dbReference>
<keyword evidence="4 11" id="KW-0662">Pyridine nucleotide biosynthesis</keyword>
<comment type="function">
    <text evidence="1 11">Catalyzes the reversible adenylation of nicotinate mononucleotide (NaMN) to nicotinic acid adenine dinucleotide (NaAD).</text>
</comment>
<sequence length="200" mass="21845">MRRVGLFGGSFNPPHRAHLALARLACDVLALDELRWLPAGQPWQKPVGELAAPEHRLAMVQALAQGEPRFVVDNRELCRQGPSYTLDTVRELSAEQPGTEWVLLIGQDQYARLASWHGWRELLASVTLAVAGREGQAVQAPPTLAGVPHRCEVLPLPQMDISATDIRARVAAGLPISPLVGDAVARYIDQHSLYRAPPGH</sequence>